<gene>
    <name evidence="1" type="ORF">CGZ75_10830</name>
</gene>
<dbReference type="AlphaFoldDB" id="A0A229P4W8"/>
<dbReference type="RefSeq" id="WP_089524168.1">
    <property type="nucleotide sequence ID" value="NZ_NMUQ01000001.1"/>
</dbReference>
<dbReference type="Proteomes" id="UP000215145">
    <property type="component" value="Unassembled WGS sequence"/>
</dbReference>
<protein>
    <recommendedName>
        <fullName evidence="3">DUF2164 domain-containing protein</fullName>
    </recommendedName>
</protein>
<organism evidence="1 2">
    <name type="scientific">Paenibacillus herberti</name>
    <dbReference type="NCBI Taxonomy" id="1619309"/>
    <lineage>
        <taxon>Bacteria</taxon>
        <taxon>Bacillati</taxon>
        <taxon>Bacillota</taxon>
        <taxon>Bacilli</taxon>
        <taxon>Bacillales</taxon>
        <taxon>Paenibacillaceae</taxon>
        <taxon>Paenibacillus</taxon>
    </lineage>
</organism>
<keyword evidence="2" id="KW-1185">Reference proteome</keyword>
<dbReference type="InterPro" id="IPR018680">
    <property type="entry name" value="DUF2164"/>
</dbReference>
<comment type="caution">
    <text evidence="1">The sequence shown here is derived from an EMBL/GenBank/DDBJ whole genome shotgun (WGS) entry which is preliminary data.</text>
</comment>
<sequence>MLPIKLPMEQKRVLIESLLDYANEELSLGIGSIAAEGLLDHMLSQLAPHLYNRGVEDTIHLLEQRMAQVEDDLHALKRPLR</sequence>
<evidence type="ECO:0008006" key="3">
    <source>
        <dbReference type="Google" id="ProtNLM"/>
    </source>
</evidence>
<evidence type="ECO:0000313" key="2">
    <source>
        <dbReference type="Proteomes" id="UP000215145"/>
    </source>
</evidence>
<proteinExistence type="predicted"/>
<reference evidence="1 2" key="1">
    <citation type="submission" date="2017-07" db="EMBL/GenBank/DDBJ databases">
        <title>Paenibacillus herberti R33 genome sequencing and assembly.</title>
        <authorList>
            <person name="Su W."/>
        </authorList>
    </citation>
    <scope>NUCLEOTIDE SEQUENCE [LARGE SCALE GENOMIC DNA]</scope>
    <source>
        <strain evidence="1 2">R33</strain>
    </source>
</reference>
<accession>A0A229P4W8</accession>
<dbReference type="EMBL" id="NMUQ01000001">
    <property type="protein sequence ID" value="OXM17091.1"/>
    <property type="molecule type" value="Genomic_DNA"/>
</dbReference>
<dbReference type="Pfam" id="PF09932">
    <property type="entry name" value="DUF2164"/>
    <property type="match status" value="1"/>
</dbReference>
<name>A0A229P4W8_9BACL</name>
<dbReference type="OrthoDB" id="573733at2"/>
<evidence type="ECO:0000313" key="1">
    <source>
        <dbReference type="EMBL" id="OXM17091.1"/>
    </source>
</evidence>